<protein>
    <submittedName>
        <fullName evidence="4">Coiled stalk of trimeric autotransporter adhesin</fullName>
    </submittedName>
</protein>
<keyword evidence="2" id="KW-0732">Signal</keyword>
<proteinExistence type="predicted"/>
<feature type="coiled-coil region" evidence="1">
    <location>
        <begin position="171"/>
        <end position="205"/>
    </location>
</feature>
<feature type="signal peptide" evidence="2">
    <location>
        <begin position="1"/>
        <end position="26"/>
    </location>
</feature>
<name>A0A1H2EPV8_9GAMM</name>
<evidence type="ECO:0000259" key="3">
    <source>
        <dbReference type="Pfam" id="PF05662"/>
    </source>
</evidence>
<dbReference type="STRING" id="1434072.SAMN05216210_0928"/>
<reference evidence="5" key="1">
    <citation type="submission" date="2016-10" db="EMBL/GenBank/DDBJ databases">
        <authorList>
            <person name="Varghese N."/>
            <person name="Submissions S."/>
        </authorList>
    </citation>
    <scope>NUCLEOTIDE SEQUENCE [LARGE SCALE GENOMIC DNA]</scope>
    <source>
        <strain evidence="5">CECT 8338</strain>
    </source>
</reference>
<dbReference type="InterPro" id="IPR011049">
    <property type="entry name" value="Serralysin-like_metalloprot_C"/>
</dbReference>
<dbReference type="RefSeq" id="WP_092384603.1">
    <property type="nucleotide sequence ID" value="NZ_LT629787.1"/>
</dbReference>
<evidence type="ECO:0000256" key="1">
    <source>
        <dbReference type="SAM" id="Coils"/>
    </source>
</evidence>
<dbReference type="Proteomes" id="UP000243924">
    <property type="component" value="Chromosome I"/>
</dbReference>
<keyword evidence="1" id="KW-0175">Coiled coil</keyword>
<feature type="chain" id="PRO_5009273200" evidence="2">
    <location>
        <begin position="27"/>
        <end position="208"/>
    </location>
</feature>
<evidence type="ECO:0000313" key="5">
    <source>
        <dbReference type="Proteomes" id="UP000243924"/>
    </source>
</evidence>
<dbReference type="GO" id="GO:0019867">
    <property type="term" value="C:outer membrane"/>
    <property type="evidence" value="ECO:0007669"/>
    <property type="project" value="InterPro"/>
</dbReference>
<dbReference type="EMBL" id="LT629787">
    <property type="protein sequence ID" value="SDT97084.1"/>
    <property type="molecule type" value="Genomic_DNA"/>
</dbReference>
<evidence type="ECO:0000256" key="2">
    <source>
        <dbReference type="SAM" id="SignalP"/>
    </source>
</evidence>
<dbReference type="Pfam" id="PF05662">
    <property type="entry name" value="YadA_stalk"/>
    <property type="match status" value="1"/>
</dbReference>
<accession>A0A1H2EPV8</accession>
<gene>
    <name evidence="4" type="ORF">SAMN05216210_0928</name>
</gene>
<dbReference type="AlphaFoldDB" id="A0A1H2EPV8"/>
<dbReference type="Gene3D" id="2.150.10.10">
    <property type="entry name" value="Serralysin-like metalloprotease, C-terminal"/>
    <property type="match status" value="1"/>
</dbReference>
<keyword evidence="5" id="KW-1185">Reference proteome</keyword>
<dbReference type="InterPro" id="IPR008635">
    <property type="entry name" value="Coiled_stalk_dom"/>
</dbReference>
<organism evidence="4 5">
    <name type="scientific">Halopseudomonas salegens</name>
    <dbReference type="NCBI Taxonomy" id="1434072"/>
    <lineage>
        <taxon>Bacteria</taxon>
        <taxon>Pseudomonadati</taxon>
        <taxon>Pseudomonadota</taxon>
        <taxon>Gammaproteobacteria</taxon>
        <taxon>Pseudomonadales</taxon>
        <taxon>Pseudomonadaceae</taxon>
        <taxon>Halopseudomonas</taxon>
    </lineage>
</organism>
<evidence type="ECO:0000313" key="4">
    <source>
        <dbReference type="EMBL" id="SDT97084.1"/>
    </source>
</evidence>
<sequence length="208" mass="22544">MPYYPRFTPSFWAALAFCAFSTPLSAETWIDDSYILGNLCVGADCVVDDDLDFDTLRLHAPSPRILFEDTSNTMSFPTNDWSLGIEPTDDNTATRFIVRDVSADTLVMQLEAEASGGIALGANAEIVSGAVSVGGAGSERRIVHVADAIEPTDAVNLRQFNDFQLAFTDQIADADSELALVDSEIEALEDQLQSLNTRLNTLTDQLGN</sequence>
<dbReference type="SUPFAM" id="SSF101967">
    <property type="entry name" value="Adhesin YadA, collagen-binding domain"/>
    <property type="match status" value="1"/>
</dbReference>
<feature type="domain" description="Trimeric autotransporter adhesin YadA-like stalk" evidence="3">
    <location>
        <begin position="141"/>
        <end position="164"/>
    </location>
</feature>